<feature type="region of interest" description="Disordered" evidence="1">
    <location>
        <begin position="128"/>
        <end position="148"/>
    </location>
</feature>
<dbReference type="RefSeq" id="XP_027610450.1">
    <property type="nucleotide sequence ID" value="XM_027754649.1"/>
</dbReference>
<dbReference type="AlphaFoldDB" id="A0A401GBL3"/>
<dbReference type="EMBL" id="BFAD01000002">
    <property type="protein sequence ID" value="GBE79537.1"/>
    <property type="molecule type" value="Genomic_DNA"/>
</dbReference>
<protein>
    <submittedName>
        <fullName evidence="2">Uncharacterized protein</fullName>
    </submittedName>
</protein>
<dbReference type="Proteomes" id="UP000287166">
    <property type="component" value="Unassembled WGS sequence"/>
</dbReference>
<accession>A0A401GBL3</accession>
<dbReference type="GeneID" id="38776454"/>
<evidence type="ECO:0000313" key="2">
    <source>
        <dbReference type="EMBL" id="GBE79537.1"/>
    </source>
</evidence>
<comment type="caution">
    <text evidence="2">The sequence shown here is derived from an EMBL/GenBank/DDBJ whole genome shotgun (WGS) entry which is preliminary data.</text>
</comment>
<feature type="region of interest" description="Disordered" evidence="1">
    <location>
        <begin position="1"/>
        <end position="20"/>
    </location>
</feature>
<feature type="region of interest" description="Disordered" evidence="1">
    <location>
        <begin position="65"/>
        <end position="101"/>
    </location>
</feature>
<keyword evidence="3" id="KW-1185">Reference proteome</keyword>
<dbReference type="OrthoDB" id="3217075at2759"/>
<feature type="compositionally biased region" description="Low complexity" evidence="1">
    <location>
        <begin position="72"/>
        <end position="93"/>
    </location>
</feature>
<reference evidence="2 3" key="1">
    <citation type="journal article" date="2018" name="Sci. Rep.">
        <title>Genome sequence of the cauliflower mushroom Sparassis crispa (Hanabiratake) and its association with beneficial usage.</title>
        <authorList>
            <person name="Kiyama R."/>
            <person name="Furutani Y."/>
            <person name="Kawaguchi K."/>
            <person name="Nakanishi T."/>
        </authorList>
    </citation>
    <scope>NUCLEOTIDE SEQUENCE [LARGE SCALE GENOMIC DNA]</scope>
</reference>
<gene>
    <name evidence="2" type="ORF">SCP_0207370</name>
</gene>
<proteinExistence type="predicted"/>
<sequence>MQFPLSPEASLPTPPHSPRSLVPVQPATVLLDSLAAFYQQERYWIHHARAAIELAISKGADAKAITYPTPPSSDSSPSSSSSPAASPEAASDDPAVKAEPGADVDLSVVRANTRWMRRKNIMRLKLDGVSSHSHPHSRHRRPMRAPHDEPGARLLEMFSALVDARMESCVRVSTLVQRASRPGYHIC</sequence>
<evidence type="ECO:0000313" key="3">
    <source>
        <dbReference type="Proteomes" id="UP000287166"/>
    </source>
</evidence>
<evidence type="ECO:0000256" key="1">
    <source>
        <dbReference type="SAM" id="MobiDB-lite"/>
    </source>
</evidence>
<organism evidence="2 3">
    <name type="scientific">Sparassis crispa</name>
    <dbReference type="NCBI Taxonomy" id="139825"/>
    <lineage>
        <taxon>Eukaryota</taxon>
        <taxon>Fungi</taxon>
        <taxon>Dikarya</taxon>
        <taxon>Basidiomycota</taxon>
        <taxon>Agaricomycotina</taxon>
        <taxon>Agaricomycetes</taxon>
        <taxon>Polyporales</taxon>
        <taxon>Sparassidaceae</taxon>
        <taxon>Sparassis</taxon>
    </lineage>
</organism>
<feature type="compositionally biased region" description="Basic residues" evidence="1">
    <location>
        <begin position="133"/>
        <end position="144"/>
    </location>
</feature>
<dbReference type="InParanoid" id="A0A401GBL3"/>
<name>A0A401GBL3_9APHY</name>